<dbReference type="AlphaFoldDB" id="A0A0G4E8D7"/>
<evidence type="ECO:0000313" key="2">
    <source>
        <dbReference type="Proteomes" id="UP000041254"/>
    </source>
</evidence>
<protein>
    <submittedName>
        <fullName evidence="1">Uncharacterized protein</fullName>
    </submittedName>
</protein>
<organism evidence="1 2">
    <name type="scientific">Vitrella brassicaformis (strain CCMP3155)</name>
    <dbReference type="NCBI Taxonomy" id="1169540"/>
    <lineage>
        <taxon>Eukaryota</taxon>
        <taxon>Sar</taxon>
        <taxon>Alveolata</taxon>
        <taxon>Colpodellida</taxon>
        <taxon>Vitrellaceae</taxon>
        <taxon>Vitrella</taxon>
    </lineage>
</organism>
<reference evidence="1 2" key="1">
    <citation type="submission" date="2014-11" db="EMBL/GenBank/DDBJ databases">
        <authorList>
            <person name="Zhu J."/>
            <person name="Qi W."/>
            <person name="Song R."/>
        </authorList>
    </citation>
    <scope>NUCLEOTIDE SEQUENCE [LARGE SCALE GENOMIC DNA]</scope>
</reference>
<evidence type="ECO:0000313" key="1">
    <source>
        <dbReference type="EMBL" id="CEL91969.1"/>
    </source>
</evidence>
<dbReference type="PhylomeDB" id="A0A0G4E8D7"/>
<accession>A0A0G4E8D7</accession>
<name>A0A0G4E8D7_VITBC</name>
<sequence>MVVRLPTAAAQPTTVSSNSAVKPATADSLPYLIVVGVVEQGKTYLSVLNYGSGSVSLTTLDEYNTQVSSATIAQDDSLTRQTPFGASNELTFIFEAANGTEVFRQTDKNDLKHTLDAQQQDVAMVNLKVMPNNALQLVVGNPLAFDLLVRIEHQGERLSGPGRIRPTAESDWMQVGFLRRLEEGDDFYVSLVPKNEADGTSLVAFGAITNWRPFVAQRRRALRRAV</sequence>
<gene>
    <name evidence="1" type="ORF">Vbra_23355</name>
</gene>
<dbReference type="InParanoid" id="A0A0G4E8D7"/>
<keyword evidence="2" id="KW-1185">Reference proteome</keyword>
<dbReference type="VEuPathDB" id="CryptoDB:Vbra_23355"/>
<dbReference type="EMBL" id="CDMY01000039">
    <property type="protein sequence ID" value="CEL91969.1"/>
    <property type="molecule type" value="Genomic_DNA"/>
</dbReference>
<dbReference type="Proteomes" id="UP000041254">
    <property type="component" value="Unassembled WGS sequence"/>
</dbReference>
<proteinExistence type="predicted"/>